<dbReference type="Proteomes" id="UP001054837">
    <property type="component" value="Unassembled WGS sequence"/>
</dbReference>
<sequence>MPSQNTACLLSRATVLLSKQAEAFFFAEISCAASCQSGENMSVSEVQDYGEAGCPCFPISMPEVKGTKIFQCRDGQTTVRQNVHLARG</sequence>
<evidence type="ECO:0000313" key="1">
    <source>
        <dbReference type="EMBL" id="GIX89596.1"/>
    </source>
</evidence>
<keyword evidence="2" id="KW-1185">Reference proteome</keyword>
<dbReference type="AlphaFoldDB" id="A0AAV4NXV5"/>
<evidence type="ECO:0000313" key="2">
    <source>
        <dbReference type="Proteomes" id="UP001054837"/>
    </source>
</evidence>
<reference evidence="1 2" key="1">
    <citation type="submission" date="2021-06" db="EMBL/GenBank/DDBJ databases">
        <title>Caerostris darwini draft genome.</title>
        <authorList>
            <person name="Kono N."/>
            <person name="Arakawa K."/>
        </authorList>
    </citation>
    <scope>NUCLEOTIDE SEQUENCE [LARGE SCALE GENOMIC DNA]</scope>
</reference>
<protein>
    <submittedName>
        <fullName evidence="1">Uncharacterized protein</fullName>
    </submittedName>
</protein>
<comment type="caution">
    <text evidence="1">The sequence shown here is derived from an EMBL/GenBank/DDBJ whole genome shotgun (WGS) entry which is preliminary data.</text>
</comment>
<organism evidence="1 2">
    <name type="scientific">Caerostris darwini</name>
    <dbReference type="NCBI Taxonomy" id="1538125"/>
    <lineage>
        <taxon>Eukaryota</taxon>
        <taxon>Metazoa</taxon>
        <taxon>Ecdysozoa</taxon>
        <taxon>Arthropoda</taxon>
        <taxon>Chelicerata</taxon>
        <taxon>Arachnida</taxon>
        <taxon>Araneae</taxon>
        <taxon>Araneomorphae</taxon>
        <taxon>Entelegynae</taxon>
        <taxon>Araneoidea</taxon>
        <taxon>Araneidae</taxon>
        <taxon>Caerostris</taxon>
    </lineage>
</organism>
<proteinExistence type="predicted"/>
<dbReference type="EMBL" id="BPLQ01002195">
    <property type="protein sequence ID" value="GIX89596.1"/>
    <property type="molecule type" value="Genomic_DNA"/>
</dbReference>
<gene>
    <name evidence="1" type="ORF">CDAR_390261</name>
</gene>
<name>A0AAV4NXV5_9ARAC</name>
<accession>A0AAV4NXV5</accession>